<feature type="transmembrane region" description="Helical" evidence="7">
    <location>
        <begin position="250"/>
        <end position="270"/>
    </location>
</feature>
<keyword evidence="6 7" id="KW-0472">Membrane</keyword>
<evidence type="ECO:0000313" key="9">
    <source>
        <dbReference type="EMBL" id="ASY19454.1"/>
    </source>
</evidence>
<evidence type="ECO:0000256" key="7">
    <source>
        <dbReference type="RuleBase" id="RU363032"/>
    </source>
</evidence>
<dbReference type="InterPro" id="IPR035906">
    <property type="entry name" value="MetI-like_sf"/>
</dbReference>
<sequence length="282" mass="31721">MALPAFAIYSFLYLYPSISNLWNSTKRWDGVLPPEFIGARNFTYLATNDDLFLKVVANNFKFAFVVVVLQTSFSLLFATFLLKNTKTTIFLRVVYFFPTILSSVSVGLIWLFLYNPNYGLINATAKSIGIMNEPGINWLGDGRYALYAIAITQVWFHTGQMVVIYVAGLQQIPAELYEAAEVDGASRWQQFKNITWPMALPTTAVVVAYTTIQSFRAFDLVYAMTQGGPNNASDVLVTLIYNTAFASYKFGYASAQSVLLVVTVLLITWLQRRTLRVNYGDK</sequence>
<dbReference type="Gene3D" id="1.10.3720.10">
    <property type="entry name" value="MetI-like"/>
    <property type="match status" value="1"/>
</dbReference>
<evidence type="ECO:0000256" key="1">
    <source>
        <dbReference type="ARBA" id="ARBA00004651"/>
    </source>
</evidence>
<keyword evidence="4 7" id="KW-0812">Transmembrane</keyword>
<feature type="transmembrane region" description="Helical" evidence="7">
    <location>
        <begin position="194"/>
        <end position="212"/>
    </location>
</feature>
<protein>
    <submittedName>
        <fullName evidence="9">Raffinose/stachyose/melibiose transport system permease protein</fullName>
    </submittedName>
</protein>
<keyword evidence="10" id="KW-1185">Reference proteome</keyword>
<keyword evidence="3" id="KW-1003">Cell membrane</keyword>
<evidence type="ECO:0000259" key="8">
    <source>
        <dbReference type="PROSITE" id="PS50928"/>
    </source>
</evidence>
<dbReference type="InterPro" id="IPR000515">
    <property type="entry name" value="MetI-like"/>
</dbReference>
<evidence type="ECO:0000256" key="2">
    <source>
        <dbReference type="ARBA" id="ARBA00022448"/>
    </source>
</evidence>
<dbReference type="Proteomes" id="UP000217186">
    <property type="component" value="Chromosome"/>
</dbReference>
<keyword evidence="5 7" id="KW-1133">Transmembrane helix</keyword>
<dbReference type="PROSITE" id="PS50928">
    <property type="entry name" value="ABC_TM1"/>
    <property type="match status" value="1"/>
</dbReference>
<dbReference type="InterPro" id="IPR051393">
    <property type="entry name" value="ABC_transporter_permease"/>
</dbReference>
<gene>
    <name evidence="9" type="ORF">A7sIIA15_00805</name>
</gene>
<feature type="transmembrane region" description="Helical" evidence="7">
    <location>
        <begin position="62"/>
        <end position="82"/>
    </location>
</feature>
<keyword evidence="2 7" id="KW-0813">Transport</keyword>
<name>A0A249KRP5_9ACTN</name>
<reference evidence="9 10" key="1">
    <citation type="submission" date="2016-07" db="EMBL/GenBank/DDBJ databases">
        <title>High microdiversification within the ubiquitous acI lineage of Actinobacteria.</title>
        <authorList>
            <person name="Neuenschwander S.M."/>
            <person name="Salcher M."/>
            <person name="Ghai R."/>
            <person name="Pernthaler J."/>
        </authorList>
    </citation>
    <scope>NUCLEOTIDE SEQUENCE [LARGE SCALE GENOMIC DNA]</scope>
    <source>
        <strain evidence="9">MMS-IIA-15</strain>
    </source>
</reference>
<evidence type="ECO:0000313" key="10">
    <source>
        <dbReference type="Proteomes" id="UP000217186"/>
    </source>
</evidence>
<evidence type="ECO:0000256" key="3">
    <source>
        <dbReference type="ARBA" id="ARBA00022475"/>
    </source>
</evidence>
<dbReference type="GO" id="GO:0055085">
    <property type="term" value="P:transmembrane transport"/>
    <property type="evidence" value="ECO:0007669"/>
    <property type="project" value="InterPro"/>
</dbReference>
<dbReference type="AlphaFoldDB" id="A0A249KRP5"/>
<evidence type="ECO:0000256" key="5">
    <source>
        <dbReference type="ARBA" id="ARBA00022989"/>
    </source>
</evidence>
<dbReference type="OrthoDB" id="9804439at2"/>
<evidence type="ECO:0000256" key="4">
    <source>
        <dbReference type="ARBA" id="ARBA00022692"/>
    </source>
</evidence>
<dbReference type="RefSeq" id="WP_095685371.1">
    <property type="nucleotide sequence ID" value="NZ_CP016776.1"/>
</dbReference>
<feature type="domain" description="ABC transmembrane type-1" evidence="8">
    <location>
        <begin position="56"/>
        <end position="271"/>
    </location>
</feature>
<feature type="transmembrane region" description="Helical" evidence="7">
    <location>
        <begin position="89"/>
        <end position="113"/>
    </location>
</feature>
<dbReference type="EMBL" id="CP016776">
    <property type="protein sequence ID" value="ASY19454.1"/>
    <property type="molecule type" value="Genomic_DNA"/>
</dbReference>
<evidence type="ECO:0000256" key="6">
    <source>
        <dbReference type="ARBA" id="ARBA00023136"/>
    </source>
</evidence>
<dbReference type="CDD" id="cd06261">
    <property type="entry name" value="TM_PBP2"/>
    <property type="match status" value="1"/>
</dbReference>
<dbReference type="SUPFAM" id="SSF161098">
    <property type="entry name" value="MetI-like"/>
    <property type="match status" value="1"/>
</dbReference>
<comment type="subcellular location">
    <subcellularLocation>
        <location evidence="1 7">Cell membrane</location>
        <topology evidence="1 7">Multi-pass membrane protein</topology>
    </subcellularLocation>
</comment>
<dbReference type="PANTHER" id="PTHR30193">
    <property type="entry name" value="ABC TRANSPORTER PERMEASE PROTEIN"/>
    <property type="match status" value="1"/>
</dbReference>
<dbReference type="KEGG" id="pvn:A7sIIA15_00805"/>
<comment type="similarity">
    <text evidence="7">Belongs to the binding-protein-dependent transport system permease family.</text>
</comment>
<feature type="transmembrane region" description="Helical" evidence="7">
    <location>
        <begin position="144"/>
        <end position="167"/>
    </location>
</feature>
<proteinExistence type="inferred from homology"/>
<organism evidence="9 10">
    <name type="scientific">Candidatus Planktophila vernalis</name>
    <dbReference type="NCBI Taxonomy" id="1884907"/>
    <lineage>
        <taxon>Bacteria</taxon>
        <taxon>Bacillati</taxon>
        <taxon>Actinomycetota</taxon>
        <taxon>Actinomycetes</taxon>
        <taxon>Candidatus Nanopelagicales</taxon>
        <taxon>Candidatus Nanopelagicaceae</taxon>
        <taxon>Candidatus Planktophila</taxon>
    </lineage>
</organism>
<dbReference type="GO" id="GO:0005886">
    <property type="term" value="C:plasma membrane"/>
    <property type="evidence" value="ECO:0007669"/>
    <property type="project" value="UniProtKB-SubCell"/>
</dbReference>
<dbReference type="Pfam" id="PF00528">
    <property type="entry name" value="BPD_transp_1"/>
    <property type="match status" value="1"/>
</dbReference>
<dbReference type="PANTHER" id="PTHR30193:SF37">
    <property type="entry name" value="INNER MEMBRANE ABC TRANSPORTER PERMEASE PROTEIN YCJO"/>
    <property type="match status" value="1"/>
</dbReference>
<accession>A0A249KRP5</accession>